<protein>
    <submittedName>
        <fullName evidence="1">Uncharacterized protein</fullName>
    </submittedName>
</protein>
<dbReference type="InterPro" id="IPR051320">
    <property type="entry name" value="Viral_Replic_Matur_Polypro"/>
</dbReference>
<dbReference type="EMBL" id="AVOT02039619">
    <property type="protein sequence ID" value="MBW0534723.1"/>
    <property type="molecule type" value="Genomic_DNA"/>
</dbReference>
<dbReference type="Proteomes" id="UP000765509">
    <property type="component" value="Unassembled WGS sequence"/>
</dbReference>
<dbReference type="SUPFAM" id="SSF56672">
    <property type="entry name" value="DNA/RNA polymerases"/>
    <property type="match status" value="1"/>
</dbReference>
<dbReference type="InterPro" id="IPR043502">
    <property type="entry name" value="DNA/RNA_pol_sf"/>
</dbReference>
<evidence type="ECO:0000313" key="2">
    <source>
        <dbReference type="Proteomes" id="UP000765509"/>
    </source>
</evidence>
<dbReference type="PANTHER" id="PTHR33064">
    <property type="entry name" value="POL PROTEIN"/>
    <property type="match status" value="1"/>
</dbReference>
<comment type="caution">
    <text evidence="1">The sequence shown here is derived from an EMBL/GenBank/DDBJ whole genome shotgun (WGS) entry which is preliminary data.</text>
</comment>
<accession>A0A9Q3F6X2</accession>
<gene>
    <name evidence="1" type="ORF">O181_074438</name>
</gene>
<dbReference type="Gene3D" id="3.30.70.270">
    <property type="match status" value="1"/>
</dbReference>
<proteinExistence type="predicted"/>
<reference evidence="1" key="1">
    <citation type="submission" date="2021-03" db="EMBL/GenBank/DDBJ databases">
        <title>Draft genome sequence of rust myrtle Austropuccinia psidii MF-1, a brazilian biotype.</title>
        <authorList>
            <person name="Quecine M.C."/>
            <person name="Pachon D.M.R."/>
            <person name="Bonatelli M.L."/>
            <person name="Correr F.H."/>
            <person name="Franceschini L.M."/>
            <person name="Leite T.F."/>
            <person name="Margarido G.R.A."/>
            <person name="Almeida C.A."/>
            <person name="Ferrarezi J.A."/>
            <person name="Labate C.A."/>
        </authorList>
    </citation>
    <scope>NUCLEOTIDE SEQUENCE</scope>
    <source>
        <strain evidence="1">MF-1</strain>
    </source>
</reference>
<evidence type="ECO:0000313" key="1">
    <source>
        <dbReference type="EMBL" id="MBW0534723.1"/>
    </source>
</evidence>
<dbReference type="PANTHER" id="PTHR33064:SF37">
    <property type="entry name" value="RIBONUCLEASE H"/>
    <property type="match status" value="1"/>
</dbReference>
<dbReference type="AlphaFoldDB" id="A0A9Q3F6X2"/>
<sequence length="117" mass="13665">MKISLEKCHFPYSELKALGHVVYGLSLGIDKDKLAEVLLKPRPQAKKEMQSLLGFSGYYRQHTKDFPGISKSLYKFCDQQTVYEMTEERVKKYEELKNSLTNAPFNLMPDWKLPFKL</sequence>
<dbReference type="InterPro" id="IPR043128">
    <property type="entry name" value="Rev_trsase/Diguanyl_cyclase"/>
</dbReference>
<name>A0A9Q3F6X2_9BASI</name>
<keyword evidence="2" id="KW-1185">Reference proteome</keyword>
<organism evidence="1 2">
    <name type="scientific">Austropuccinia psidii MF-1</name>
    <dbReference type="NCBI Taxonomy" id="1389203"/>
    <lineage>
        <taxon>Eukaryota</taxon>
        <taxon>Fungi</taxon>
        <taxon>Dikarya</taxon>
        <taxon>Basidiomycota</taxon>
        <taxon>Pucciniomycotina</taxon>
        <taxon>Pucciniomycetes</taxon>
        <taxon>Pucciniales</taxon>
        <taxon>Sphaerophragmiaceae</taxon>
        <taxon>Austropuccinia</taxon>
    </lineage>
</organism>